<dbReference type="Gene3D" id="3.30.1340.30">
    <property type="match status" value="1"/>
</dbReference>
<organism evidence="3 4">
    <name type="scientific">Nitrogeniibacter mangrovi</name>
    <dbReference type="NCBI Taxonomy" id="2016596"/>
    <lineage>
        <taxon>Bacteria</taxon>
        <taxon>Pseudomonadati</taxon>
        <taxon>Pseudomonadota</taxon>
        <taxon>Betaproteobacteria</taxon>
        <taxon>Rhodocyclales</taxon>
        <taxon>Zoogloeaceae</taxon>
        <taxon>Nitrogeniibacter</taxon>
    </lineage>
</organism>
<proteinExistence type="predicted"/>
<feature type="signal peptide" evidence="1">
    <location>
        <begin position="1"/>
        <end position="26"/>
    </location>
</feature>
<accession>A0A6C1B6S4</accession>
<dbReference type="EMBL" id="CP048836">
    <property type="protein sequence ID" value="QID17990.1"/>
    <property type="molecule type" value="Genomic_DNA"/>
</dbReference>
<dbReference type="PROSITE" id="PS50914">
    <property type="entry name" value="BON"/>
    <property type="match status" value="1"/>
</dbReference>
<reference evidence="3 4" key="1">
    <citation type="submission" date="2020-02" db="EMBL/GenBank/DDBJ databases">
        <title>Nitrogenibacter mangrovi gen. nov., sp. nov. isolated from mangrove sediment, a denitrifying betaproteobacterium.</title>
        <authorList>
            <person name="Liao H."/>
            <person name="Tian Y."/>
        </authorList>
    </citation>
    <scope>NUCLEOTIDE SEQUENCE [LARGE SCALE GENOMIC DNA]</scope>
    <source>
        <strain evidence="3 4">M9-3-2</strain>
    </source>
</reference>
<dbReference type="PANTHER" id="PTHR34606">
    <property type="entry name" value="BON DOMAIN-CONTAINING PROTEIN"/>
    <property type="match status" value="1"/>
</dbReference>
<dbReference type="AlphaFoldDB" id="A0A6C1B6S4"/>
<dbReference type="Pfam" id="PF04972">
    <property type="entry name" value="BON"/>
    <property type="match status" value="1"/>
</dbReference>
<evidence type="ECO:0000313" key="4">
    <source>
        <dbReference type="Proteomes" id="UP000501991"/>
    </source>
</evidence>
<keyword evidence="4" id="KW-1185">Reference proteome</keyword>
<dbReference type="KEGG" id="azq:G3580_10255"/>
<feature type="chain" id="PRO_5025420868" evidence="1">
    <location>
        <begin position="27"/>
        <end position="112"/>
    </location>
</feature>
<sequence length="112" mass="11476">MNTRLAYAAVLVTTAAAFGLARPVSAGDAGSFYRMAMSEAAADAAIKGKVEAVLAMERTLHGTDILVDVKGGVILLSGEVDTAGQRDKAGRLASGVEGVKKVMNELMVGEHG</sequence>
<gene>
    <name evidence="3" type="ORF">G3580_10255</name>
</gene>
<keyword evidence="1" id="KW-0732">Signal</keyword>
<protein>
    <submittedName>
        <fullName evidence="3">BON domain-containing protein</fullName>
    </submittedName>
</protein>
<evidence type="ECO:0000313" key="3">
    <source>
        <dbReference type="EMBL" id="QID17990.1"/>
    </source>
</evidence>
<dbReference type="Proteomes" id="UP000501991">
    <property type="component" value="Chromosome"/>
</dbReference>
<dbReference type="PANTHER" id="PTHR34606:SF15">
    <property type="entry name" value="BON DOMAIN-CONTAINING PROTEIN"/>
    <property type="match status" value="1"/>
</dbReference>
<dbReference type="InterPro" id="IPR007055">
    <property type="entry name" value="BON_dom"/>
</dbReference>
<dbReference type="RefSeq" id="WP_173765208.1">
    <property type="nucleotide sequence ID" value="NZ_CP048836.1"/>
</dbReference>
<evidence type="ECO:0000259" key="2">
    <source>
        <dbReference type="PROSITE" id="PS50914"/>
    </source>
</evidence>
<name>A0A6C1B6S4_9RHOO</name>
<dbReference type="InterPro" id="IPR051686">
    <property type="entry name" value="Lipoprotein_DolP"/>
</dbReference>
<feature type="domain" description="BON" evidence="2">
    <location>
        <begin position="42"/>
        <end position="110"/>
    </location>
</feature>
<evidence type="ECO:0000256" key="1">
    <source>
        <dbReference type="SAM" id="SignalP"/>
    </source>
</evidence>